<proteinExistence type="inferred from homology"/>
<feature type="binding site" evidence="5">
    <location>
        <position position="184"/>
    </location>
    <ligand>
        <name>a divalent metal cation</name>
        <dbReference type="ChEBI" id="CHEBI:60240"/>
        <label>1</label>
    </ligand>
</feature>
<accession>A0A642V9U1</accession>
<dbReference type="InterPro" id="IPR018228">
    <property type="entry name" value="DNase_TatD-rel_CS"/>
</dbReference>
<name>A0A642V9U1_9ASCO</name>
<protein>
    <recommendedName>
        <fullName evidence="8">TatD related DNase</fullName>
    </recommendedName>
</protein>
<keyword evidence="4" id="KW-0378">Hydrolase</keyword>
<evidence type="ECO:0000256" key="5">
    <source>
        <dbReference type="PIRSR" id="PIRSR005902-1"/>
    </source>
</evidence>
<organism evidence="6 7">
    <name type="scientific">Trichomonascus ciferrii</name>
    <dbReference type="NCBI Taxonomy" id="44093"/>
    <lineage>
        <taxon>Eukaryota</taxon>
        <taxon>Fungi</taxon>
        <taxon>Dikarya</taxon>
        <taxon>Ascomycota</taxon>
        <taxon>Saccharomycotina</taxon>
        <taxon>Dipodascomycetes</taxon>
        <taxon>Dipodascales</taxon>
        <taxon>Trichomonascaceae</taxon>
        <taxon>Trichomonascus</taxon>
        <taxon>Trichomonascus ciferrii complex</taxon>
    </lineage>
</organism>
<evidence type="ECO:0000256" key="2">
    <source>
        <dbReference type="ARBA" id="ARBA00022722"/>
    </source>
</evidence>
<dbReference type="Gene3D" id="3.20.20.140">
    <property type="entry name" value="Metal-dependent hydrolases"/>
    <property type="match status" value="1"/>
</dbReference>
<sequence length="267" mass="29867">MLVTGSCLAETRSAMKLCKEHQGMLYCTAGVHPCSSLQFENHEGGAEDYLKQLREAAKAGKEEGVVKAFGEIGLDYDRLNFAPAETQRKYFQWQLDLATELDLPLFLHSRACHEDFYNMLSPYLKDGKLCRGGVVHSFTGTVAEMKDLVELGLYIGVNGCSLKTQENLDVVKEIPLTHLMLETDGPWCEIRPSHASHQQFIKDREEPLVPFKAVKKEKFQPGLMVKGRCEPCSIVAVAHVIAGVKNVSTEQVAQHAWDNTQKLFNLN</sequence>
<keyword evidence="7" id="KW-1185">Reference proteome</keyword>
<dbReference type="GO" id="GO:0008296">
    <property type="term" value="F:3'-5'-DNA exonuclease activity"/>
    <property type="evidence" value="ECO:0007669"/>
    <property type="project" value="TreeGrafter"/>
</dbReference>
<evidence type="ECO:0000256" key="3">
    <source>
        <dbReference type="ARBA" id="ARBA00022723"/>
    </source>
</evidence>
<dbReference type="GO" id="GO:0005829">
    <property type="term" value="C:cytosol"/>
    <property type="evidence" value="ECO:0007669"/>
    <property type="project" value="TreeGrafter"/>
</dbReference>
<dbReference type="VEuPathDB" id="FungiDB:TRICI_001029"/>
<evidence type="ECO:0000313" key="6">
    <source>
        <dbReference type="EMBL" id="KAA8916910.1"/>
    </source>
</evidence>
<dbReference type="InterPro" id="IPR001130">
    <property type="entry name" value="TatD-like"/>
</dbReference>
<dbReference type="PROSITE" id="PS01091">
    <property type="entry name" value="TATD_3"/>
    <property type="match status" value="1"/>
</dbReference>
<dbReference type="Pfam" id="PF01026">
    <property type="entry name" value="TatD_DNase"/>
    <property type="match status" value="1"/>
</dbReference>
<dbReference type="SUPFAM" id="SSF51556">
    <property type="entry name" value="Metallo-dependent hydrolases"/>
    <property type="match status" value="1"/>
</dbReference>
<evidence type="ECO:0000313" key="7">
    <source>
        <dbReference type="Proteomes" id="UP000761534"/>
    </source>
</evidence>
<comment type="similarity">
    <text evidence="1">Belongs to the metallo-dependent hydrolases superfamily. TatD-type hydrolase family.</text>
</comment>
<dbReference type="AlphaFoldDB" id="A0A642V9U1"/>
<dbReference type="PANTHER" id="PTHR10060:SF15">
    <property type="entry name" value="DEOXYRIBONUCLEASE TATDN1"/>
    <property type="match status" value="1"/>
</dbReference>
<dbReference type="EMBL" id="SWFS01000078">
    <property type="protein sequence ID" value="KAA8916910.1"/>
    <property type="molecule type" value="Genomic_DNA"/>
</dbReference>
<reference evidence="6" key="1">
    <citation type="journal article" date="2019" name="G3 (Bethesda)">
        <title>Genome Assemblies of Two Rare Opportunistic Yeast Pathogens: Diutina rugosa (syn. Candida rugosa) and Trichomonascus ciferrii (syn. Candida ciferrii).</title>
        <authorList>
            <person name="Mixao V."/>
            <person name="Saus E."/>
            <person name="Hansen A.P."/>
            <person name="Lass-Florl C."/>
            <person name="Gabaldon T."/>
        </authorList>
    </citation>
    <scope>NUCLEOTIDE SEQUENCE</scope>
    <source>
        <strain evidence="6">CBS 4856</strain>
    </source>
</reference>
<keyword evidence="3 5" id="KW-0479">Metal-binding</keyword>
<dbReference type="GO" id="GO:0046872">
    <property type="term" value="F:metal ion binding"/>
    <property type="evidence" value="ECO:0007669"/>
    <property type="project" value="UniProtKB-KW"/>
</dbReference>
<evidence type="ECO:0000256" key="4">
    <source>
        <dbReference type="ARBA" id="ARBA00022801"/>
    </source>
</evidence>
<keyword evidence="2" id="KW-0540">Nuclease</keyword>
<dbReference type="InterPro" id="IPR032466">
    <property type="entry name" value="Metal_Hydrolase"/>
</dbReference>
<evidence type="ECO:0008006" key="8">
    <source>
        <dbReference type="Google" id="ProtNLM"/>
    </source>
</evidence>
<dbReference type="Proteomes" id="UP000761534">
    <property type="component" value="Unassembled WGS sequence"/>
</dbReference>
<gene>
    <name evidence="6" type="ORF">TRICI_001029</name>
</gene>
<feature type="binding site" evidence="5">
    <location>
        <position position="71"/>
    </location>
    <ligand>
        <name>a divalent metal cation</name>
        <dbReference type="ChEBI" id="CHEBI:60240"/>
        <label>1</label>
    </ligand>
</feature>
<comment type="caution">
    <text evidence="6">The sequence shown here is derived from an EMBL/GenBank/DDBJ whole genome shotgun (WGS) entry which is preliminary data.</text>
</comment>
<feature type="binding site" evidence="5">
    <location>
        <position position="108"/>
    </location>
    <ligand>
        <name>a divalent metal cation</name>
        <dbReference type="ChEBI" id="CHEBI:60240"/>
        <label>2</label>
    </ligand>
</feature>
<dbReference type="PIRSF" id="PIRSF005902">
    <property type="entry name" value="DNase_TatD"/>
    <property type="match status" value="1"/>
</dbReference>
<dbReference type="OrthoDB" id="6079689at2759"/>
<feature type="binding site" evidence="5">
    <location>
        <position position="136"/>
    </location>
    <ligand>
        <name>a divalent metal cation</name>
        <dbReference type="ChEBI" id="CHEBI:60240"/>
        <label>2</label>
    </ligand>
</feature>
<evidence type="ECO:0000256" key="1">
    <source>
        <dbReference type="ARBA" id="ARBA00009275"/>
    </source>
</evidence>
<dbReference type="CDD" id="cd01310">
    <property type="entry name" value="TatD_DNAse"/>
    <property type="match status" value="1"/>
</dbReference>
<dbReference type="InterPro" id="IPR050891">
    <property type="entry name" value="TatD-type_Hydrolase"/>
</dbReference>
<dbReference type="PANTHER" id="PTHR10060">
    <property type="entry name" value="TATD FAMILY DEOXYRIBONUCLEASE"/>
    <property type="match status" value="1"/>
</dbReference>